<dbReference type="OrthoDB" id="190426at2"/>
<dbReference type="AlphaFoldDB" id="A0A4Q0VPJ8"/>
<name>A0A4Q0VPJ8_9BACI</name>
<comment type="caution">
    <text evidence="1">The sequence shown here is derived from an EMBL/GenBank/DDBJ whole genome shotgun (WGS) entry which is preliminary data.</text>
</comment>
<gene>
    <name evidence="1" type="ORF">DS745_15860</name>
</gene>
<proteinExistence type="predicted"/>
<dbReference type="Proteomes" id="UP000290649">
    <property type="component" value="Unassembled WGS sequence"/>
</dbReference>
<dbReference type="Pfam" id="PF13030">
    <property type="entry name" value="DUF3891"/>
    <property type="match status" value="1"/>
</dbReference>
<dbReference type="EMBL" id="QOUX01000046">
    <property type="protein sequence ID" value="RXI97835.1"/>
    <property type="molecule type" value="Genomic_DNA"/>
</dbReference>
<protein>
    <submittedName>
        <fullName evidence="1">DUF3891 family protein</fullName>
    </submittedName>
</protein>
<evidence type="ECO:0000313" key="1">
    <source>
        <dbReference type="EMBL" id="RXI97835.1"/>
    </source>
</evidence>
<evidence type="ECO:0000313" key="2">
    <source>
        <dbReference type="Proteomes" id="UP000290649"/>
    </source>
</evidence>
<dbReference type="InterPro" id="IPR024992">
    <property type="entry name" value="DUF3891"/>
</dbReference>
<reference evidence="1 2" key="1">
    <citation type="journal article" date="2019" name="Int. J. Syst. Evol. Microbiol.">
        <title>Anaerobacillus alkaliphilus sp. nov., a novel alkaliphilic and moderately halophilic bacterium.</title>
        <authorList>
            <person name="Borsodi A.K."/>
            <person name="Aszalos J.M."/>
            <person name="Bihari P."/>
            <person name="Nagy I."/>
            <person name="Schumann P."/>
            <person name="Sproer C."/>
            <person name="Kovacs A.L."/>
            <person name="Boka K."/>
            <person name="Dobosy P."/>
            <person name="Ovari M."/>
            <person name="Szili-Kovacs T."/>
            <person name="Toth E."/>
        </authorList>
    </citation>
    <scope>NUCLEOTIDE SEQUENCE [LARGE SCALE GENOMIC DNA]</scope>
    <source>
        <strain evidence="1 2">B16-10</strain>
    </source>
</reference>
<organism evidence="1 2">
    <name type="scientific">Anaerobacillus alkaliphilus</name>
    <dbReference type="NCBI Taxonomy" id="1548597"/>
    <lineage>
        <taxon>Bacteria</taxon>
        <taxon>Bacillati</taxon>
        <taxon>Bacillota</taxon>
        <taxon>Bacilli</taxon>
        <taxon>Bacillales</taxon>
        <taxon>Bacillaceae</taxon>
        <taxon>Anaerobacillus</taxon>
    </lineage>
</organism>
<sequence>MRWGVVVVTEKDGEILLFEQHEHARVCGELARLWRDDYFIGHKYKDSVIYAIDEHDNGWIELDQYPLVNEETKLPYSFVDYPLTPKLEAYVNGINRIAECDPYAGLICSLHYASFFEHYTNGRGQDFLCQERRRQNKLRQYVSVNFASLKFHYDLLQFCDNLSLYLCMNDPGVNKEEEFSWFRRGFSQVFPYNNHQKIIAHWLDRETVSVTAFPFCREVTVSLDYKTIRRSQLPSLQYQYEHSEVKQRVVTLVKG</sequence>
<keyword evidence="2" id="KW-1185">Reference proteome</keyword>
<accession>A0A4Q0VPJ8</accession>